<dbReference type="OrthoDB" id="9806864at2"/>
<evidence type="ECO:0000256" key="4">
    <source>
        <dbReference type="ARBA" id="ARBA00023163"/>
    </source>
</evidence>
<comment type="similarity">
    <text evidence="5">Belongs to the SarZ family.</text>
</comment>
<dbReference type="PROSITE" id="PS50995">
    <property type="entry name" value="HTH_MARR_2"/>
    <property type="match status" value="1"/>
</dbReference>
<evidence type="ECO:0000256" key="7">
    <source>
        <dbReference type="ARBA" id="ARBA00047207"/>
    </source>
</evidence>
<protein>
    <recommendedName>
        <fullName evidence="6">HTH-type transcriptional regulator SarZ</fullName>
    </recommendedName>
    <alternativeName>
        <fullName evidence="7">Staphylococcal accessory regulator Z</fullName>
    </alternativeName>
</protein>
<evidence type="ECO:0000259" key="8">
    <source>
        <dbReference type="PROSITE" id="PS50995"/>
    </source>
</evidence>
<keyword evidence="4" id="KW-0804">Transcription</keyword>
<evidence type="ECO:0000313" key="9">
    <source>
        <dbReference type="EMBL" id="OJG46182.1"/>
    </source>
</evidence>
<dbReference type="Pfam" id="PF22381">
    <property type="entry name" value="Staph_reg_Sar_Rot"/>
    <property type="match status" value="1"/>
</dbReference>
<dbReference type="InterPro" id="IPR000835">
    <property type="entry name" value="HTH_MarR-typ"/>
</dbReference>
<evidence type="ECO:0000256" key="1">
    <source>
        <dbReference type="ARBA" id="ARBA00004496"/>
    </source>
</evidence>
<dbReference type="GO" id="GO:0005737">
    <property type="term" value="C:cytoplasm"/>
    <property type="evidence" value="ECO:0007669"/>
    <property type="project" value="UniProtKB-SubCell"/>
</dbReference>
<gene>
    <name evidence="9" type="ORF">RV04_GL001348</name>
</gene>
<dbReference type="GO" id="GO:0003677">
    <property type="term" value="F:DNA binding"/>
    <property type="evidence" value="ECO:0007669"/>
    <property type="project" value="UniProtKB-KW"/>
</dbReference>
<dbReference type="InterPro" id="IPR055166">
    <property type="entry name" value="Transc_reg_Sar_Rot_HTH"/>
</dbReference>
<accession>A0A1L8TPY6</accession>
<evidence type="ECO:0000256" key="2">
    <source>
        <dbReference type="ARBA" id="ARBA00023015"/>
    </source>
</evidence>
<dbReference type="PANTHER" id="PTHR42756">
    <property type="entry name" value="TRANSCRIPTIONAL REGULATOR, MARR"/>
    <property type="match status" value="1"/>
</dbReference>
<comment type="subcellular location">
    <subcellularLocation>
        <location evidence="1">Cytoplasm</location>
    </subcellularLocation>
</comment>
<dbReference type="PANTHER" id="PTHR42756:SF1">
    <property type="entry name" value="TRANSCRIPTIONAL REPRESSOR OF EMRAB OPERON"/>
    <property type="match status" value="1"/>
</dbReference>
<dbReference type="PRINTS" id="PR00598">
    <property type="entry name" value="HTHMARR"/>
</dbReference>
<dbReference type="SUPFAM" id="SSF46785">
    <property type="entry name" value="Winged helix' DNA-binding domain"/>
    <property type="match status" value="1"/>
</dbReference>
<dbReference type="InterPro" id="IPR036388">
    <property type="entry name" value="WH-like_DNA-bd_sf"/>
</dbReference>
<dbReference type="InterPro" id="IPR036390">
    <property type="entry name" value="WH_DNA-bd_sf"/>
</dbReference>
<sequence length="152" mass="17755">MTENVSRNELNLTNQLCFAIYDSNRLFNKFYQQALKPFELTYPQYIVLLSLWETDRQSLKDLSEELSLKSNTLTPLLKRLEDHGWVIRKRPTSDKRQLEICLTDKANEKKDTVLQAIETCIGEQLDSNMQSYQQALNTVLKINQGLKELVNE</sequence>
<comment type="caution">
    <text evidence="9">The sequence shown here is derived from an EMBL/GenBank/DDBJ whole genome shotgun (WGS) entry which is preliminary data.</text>
</comment>
<dbReference type="EMBL" id="JXKQ01000003">
    <property type="protein sequence ID" value="OJG46182.1"/>
    <property type="molecule type" value="Genomic_DNA"/>
</dbReference>
<dbReference type="RefSeq" id="WP_071857278.1">
    <property type="nucleotide sequence ID" value="NZ_JBHSHK010000001.1"/>
</dbReference>
<keyword evidence="3" id="KW-0238">DNA-binding</keyword>
<evidence type="ECO:0000313" key="10">
    <source>
        <dbReference type="Proteomes" id="UP000182077"/>
    </source>
</evidence>
<dbReference type="Gene3D" id="1.10.10.10">
    <property type="entry name" value="Winged helix-like DNA-binding domain superfamily/Winged helix DNA-binding domain"/>
    <property type="match status" value="1"/>
</dbReference>
<dbReference type="AlphaFoldDB" id="A0A1L8TPY6"/>
<name>A0A1L8TPY6_9ENTE</name>
<dbReference type="STRING" id="249189.RV04_GL001348"/>
<dbReference type="SMART" id="SM00347">
    <property type="entry name" value="HTH_MARR"/>
    <property type="match status" value="1"/>
</dbReference>
<evidence type="ECO:0000256" key="3">
    <source>
        <dbReference type="ARBA" id="ARBA00023125"/>
    </source>
</evidence>
<keyword evidence="2" id="KW-0805">Transcription regulation</keyword>
<feature type="domain" description="HTH marR-type" evidence="8">
    <location>
        <begin position="13"/>
        <end position="151"/>
    </location>
</feature>
<proteinExistence type="inferred from homology"/>
<evidence type="ECO:0000256" key="5">
    <source>
        <dbReference type="ARBA" id="ARBA00046337"/>
    </source>
</evidence>
<organism evidence="9 10">
    <name type="scientific">Enterococcus hermanniensis</name>
    <dbReference type="NCBI Taxonomy" id="249189"/>
    <lineage>
        <taxon>Bacteria</taxon>
        <taxon>Bacillati</taxon>
        <taxon>Bacillota</taxon>
        <taxon>Bacilli</taxon>
        <taxon>Lactobacillales</taxon>
        <taxon>Enterococcaceae</taxon>
        <taxon>Enterococcus</taxon>
    </lineage>
</organism>
<keyword evidence="10" id="KW-1185">Reference proteome</keyword>
<dbReference type="Proteomes" id="UP000182077">
    <property type="component" value="Unassembled WGS sequence"/>
</dbReference>
<dbReference type="GO" id="GO:0003700">
    <property type="term" value="F:DNA-binding transcription factor activity"/>
    <property type="evidence" value="ECO:0007669"/>
    <property type="project" value="InterPro"/>
</dbReference>
<reference evidence="9 10" key="1">
    <citation type="submission" date="2014-12" db="EMBL/GenBank/DDBJ databases">
        <title>Draft genome sequences of 29 type strains of Enterococci.</title>
        <authorList>
            <person name="Zhong Z."/>
            <person name="Sun Z."/>
            <person name="Liu W."/>
            <person name="Zhang W."/>
            <person name="Zhang H."/>
        </authorList>
    </citation>
    <scope>NUCLEOTIDE SEQUENCE [LARGE SCALE GENOMIC DNA]</scope>
    <source>
        <strain evidence="9 10">DSM 17122</strain>
    </source>
</reference>
<evidence type="ECO:0000256" key="6">
    <source>
        <dbReference type="ARBA" id="ARBA00047188"/>
    </source>
</evidence>